<dbReference type="AlphaFoldDB" id="A0A7G9YGM7"/>
<name>A0A7G9YGM7_9EURY</name>
<evidence type="ECO:0000313" key="1">
    <source>
        <dbReference type="EMBL" id="QNO47161.1"/>
    </source>
</evidence>
<organism evidence="1">
    <name type="scientific">Candidatus Methanogaster sp. ANME-2c ERB4</name>
    <dbReference type="NCBI Taxonomy" id="2759911"/>
    <lineage>
        <taxon>Archaea</taxon>
        <taxon>Methanobacteriati</taxon>
        <taxon>Methanobacteriota</taxon>
        <taxon>Stenosarchaea group</taxon>
        <taxon>Methanomicrobia</taxon>
        <taxon>Methanosarcinales</taxon>
        <taxon>ANME-2 cluster</taxon>
        <taxon>Candidatus Methanogasteraceae</taxon>
        <taxon>Candidatus Methanogaster</taxon>
    </lineage>
</organism>
<protein>
    <submittedName>
        <fullName evidence="1">Uncharacterized protein</fullName>
    </submittedName>
</protein>
<accession>A0A7G9YGM7</accession>
<reference evidence="1" key="1">
    <citation type="submission" date="2020-06" db="EMBL/GenBank/DDBJ databases">
        <title>Unique genomic features of the anaerobic methanotrophic archaea.</title>
        <authorList>
            <person name="Chadwick G.L."/>
            <person name="Skennerton C.T."/>
            <person name="Laso-Perez R."/>
            <person name="Leu A.O."/>
            <person name="Speth D.R."/>
            <person name="Yu H."/>
            <person name="Morgan-Lang C."/>
            <person name="Hatzenpichler R."/>
            <person name="Goudeau D."/>
            <person name="Malmstrom R."/>
            <person name="Brazelton W.J."/>
            <person name="Woyke T."/>
            <person name="Hallam S.J."/>
            <person name="Tyson G.W."/>
            <person name="Wegener G."/>
            <person name="Boetius A."/>
            <person name="Orphan V."/>
        </authorList>
    </citation>
    <scope>NUCLEOTIDE SEQUENCE</scope>
</reference>
<sequence>MLCYYKPCTDAQYRNADEHIDGCFHLPSLYFSKSHVPRDKSRGIVGRRSGVDASVDGGGVVNGW</sequence>
<gene>
    <name evidence="1" type="ORF">FLPJBPEJ_00005</name>
</gene>
<proteinExistence type="predicted"/>
<dbReference type="EMBL" id="MT631243">
    <property type="protein sequence ID" value="QNO47161.1"/>
    <property type="molecule type" value="Genomic_DNA"/>
</dbReference>